<evidence type="ECO:0000259" key="4">
    <source>
        <dbReference type="PROSITE" id="PS50932"/>
    </source>
</evidence>
<reference evidence="5" key="2">
    <citation type="submission" date="2023-01" db="EMBL/GenBank/DDBJ databases">
        <title>Draft genome sequence of Devosia yakushimensis strain NBRC 103855.</title>
        <authorList>
            <person name="Sun Q."/>
            <person name="Mori K."/>
        </authorList>
    </citation>
    <scope>NUCLEOTIDE SEQUENCE</scope>
    <source>
        <strain evidence="5">NBRC 103855</strain>
    </source>
</reference>
<dbReference type="PANTHER" id="PTHR30146">
    <property type="entry name" value="LACI-RELATED TRANSCRIPTIONAL REPRESSOR"/>
    <property type="match status" value="1"/>
</dbReference>
<dbReference type="CDD" id="cd06267">
    <property type="entry name" value="PBP1_LacI_sugar_binding-like"/>
    <property type="match status" value="1"/>
</dbReference>
<keyword evidence="3" id="KW-0804">Transcription</keyword>
<dbReference type="PANTHER" id="PTHR30146:SF153">
    <property type="entry name" value="LACTOSE OPERON REPRESSOR"/>
    <property type="match status" value="1"/>
</dbReference>
<dbReference type="Proteomes" id="UP001161406">
    <property type="component" value="Unassembled WGS sequence"/>
</dbReference>
<dbReference type="SUPFAM" id="SSF53822">
    <property type="entry name" value="Periplasmic binding protein-like I"/>
    <property type="match status" value="1"/>
</dbReference>
<dbReference type="PROSITE" id="PS50932">
    <property type="entry name" value="HTH_LACI_2"/>
    <property type="match status" value="1"/>
</dbReference>
<proteinExistence type="predicted"/>
<comment type="caution">
    <text evidence="5">The sequence shown here is derived from an EMBL/GenBank/DDBJ whole genome shotgun (WGS) entry which is preliminary data.</text>
</comment>
<dbReference type="Gene3D" id="3.40.50.2300">
    <property type="match status" value="2"/>
</dbReference>
<dbReference type="InterPro" id="IPR028082">
    <property type="entry name" value="Peripla_BP_I"/>
</dbReference>
<dbReference type="SUPFAM" id="SSF47413">
    <property type="entry name" value="lambda repressor-like DNA-binding domains"/>
    <property type="match status" value="1"/>
</dbReference>
<dbReference type="InterPro" id="IPR000843">
    <property type="entry name" value="HTH_LacI"/>
</dbReference>
<feature type="domain" description="HTH lacI-type" evidence="4">
    <location>
        <begin position="4"/>
        <end position="54"/>
    </location>
</feature>
<evidence type="ECO:0000256" key="3">
    <source>
        <dbReference type="ARBA" id="ARBA00023163"/>
    </source>
</evidence>
<reference evidence="5" key="1">
    <citation type="journal article" date="2014" name="Int. J. Syst. Evol. Microbiol.">
        <title>Complete genome of a new Firmicutes species belonging to the dominant human colonic microbiota ('Ruminococcus bicirculans') reveals two chromosomes and a selective capacity to utilize plant glucans.</title>
        <authorList>
            <consortium name="NISC Comparative Sequencing Program"/>
            <person name="Wegmann U."/>
            <person name="Louis P."/>
            <person name="Goesmann A."/>
            <person name="Henrissat B."/>
            <person name="Duncan S.H."/>
            <person name="Flint H.J."/>
        </authorList>
    </citation>
    <scope>NUCLEOTIDE SEQUENCE</scope>
    <source>
        <strain evidence="5">NBRC 103855</strain>
    </source>
</reference>
<evidence type="ECO:0000256" key="1">
    <source>
        <dbReference type="ARBA" id="ARBA00023015"/>
    </source>
</evidence>
<protein>
    <submittedName>
        <fullName evidence="5">LacI family transcriptional regulator</fullName>
    </submittedName>
</protein>
<dbReference type="InterPro" id="IPR046335">
    <property type="entry name" value="LacI/GalR-like_sensor"/>
</dbReference>
<keyword evidence="2" id="KW-0238">DNA-binding</keyword>
<evidence type="ECO:0000313" key="6">
    <source>
        <dbReference type="Proteomes" id="UP001161406"/>
    </source>
</evidence>
<dbReference type="EMBL" id="BSNG01000001">
    <property type="protein sequence ID" value="GLQ10633.1"/>
    <property type="molecule type" value="Genomic_DNA"/>
</dbReference>
<name>A0ABQ5UG54_9HYPH</name>
<dbReference type="Pfam" id="PF00356">
    <property type="entry name" value="LacI"/>
    <property type="match status" value="1"/>
</dbReference>
<dbReference type="Pfam" id="PF13377">
    <property type="entry name" value="Peripla_BP_3"/>
    <property type="match status" value="1"/>
</dbReference>
<accession>A0ABQ5UG54</accession>
<organism evidence="5 6">
    <name type="scientific">Devosia yakushimensis</name>
    <dbReference type="NCBI Taxonomy" id="470028"/>
    <lineage>
        <taxon>Bacteria</taxon>
        <taxon>Pseudomonadati</taxon>
        <taxon>Pseudomonadota</taxon>
        <taxon>Alphaproteobacteria</taxon>
        <taxon>Hyphomicrobiales</taxon>
        <taxon>Devosiaceae</taxon>
        <taxon>Devosia</taxon>
    </lineage>
</organism>
<evidence type="ECO:0000256" key="2">
    <source>
        <dbReference type="ARBA" id="ARBA00023125"/>
    </source>
</evidence>
<keyword evidence="1" id="KW-0805">Transcription regulation</keyword>
<gene>
    <name evidence="5" type="ORF">GCM10007913_25650</name>
</gene>
<keyword evidence="6" id="KW-1185">Reference proteome</keyword>
<dbReference type="SMART" id="SM00354">
    <property type="entry name" value="HTH_LACI"/>
    <property type="match status" value="1"/>
</dbReference>
<sequence>MARVTIQSIADQLGLSKFAVSRALSGHSGVSDATRAAVVEMAARLGYIARNKASTQTKIEIIYHAPEIMHRELWIEVQAGAQARAPTDNVSTTVRLTNDPAAVEQLASSADGFLLIGPHEDSMLDAIRESGLPCVRIGGPLPPLDVMDHVGGVDEEGAAAVARHLLDLGHRHFVYVHGQAGYPGRVLRFESFRSQLAEVSGTKIHELVLPQDNAPTDFSGALSRLHQEGFRPTGYFCGNDYVAVTVLTELMRLGIRVPEEASVVGYGGYAIASHTSPMLTTVEVPYRQIGRMAMSLLLSRIGTDGAVNNLPPQRVGLVPQLVVNGTTAPKRA</sequence>
<dbReference type="CDD" id="cd01392">
    <property type="entry name" value="HTH_LacI"/>
    <property type="match status" value="1"/>
</dbReference>
<dbReference type="InterPro" id="IPR010982">
    <property type="entry name" value="Lambda_DNA-bd_dom_sf"/>
</dbReference>
<evidence type="ECO:0000313" key="5">
    <source>
        <dbReference type="EMBL" id="GLQ10633.1"/>
    </source>
</evidence>
<dbReference type="RefSeq" id="WP_284391378.1">
    <property type="nucleotide sequence ID" value="NZ_BSNG01000001.1"/>
</dbReference>
<dbReference type="Gene3D" id="1.10.260.40">
    <property type="entry name" value="lambda repressor-like DNA-binding domains"/>
    <property type="match status" value="1"/>
</dbReference>